<evidence type="ECO:0000313" key="4">
    <source>
        <dbReference type="Proteomes" id="UP000221125"/>
    </source>
</evidence>
<name>A0A1D8ETI4_9CAUD</name>
<organism evidence="3 4">
    <name type="scientific">Propionibacterium phage B22</name>
    <dbReference type="NCBI Taxonomy" id="1897532"/>
    <lineage>
        <taxon>Viruses</taxon>
        <taxon>Duplodnaviria</taxon>
        <taxon>Heunggongvirae</taxon>
        <taxon>Uroviricota</taxon>
        <taxon>Caudoviricetes</taxon>
        <taxon>Doucettevirus</taxon>
        <taxon>Doucettevirus B22</taxon>
    </lineage>
</organism>
<proteinExistence type="predicted"/>
<evidence type="ECO:0000256" key="1">
    <source>
        <dbReference type="SAM" id="MobiDB-lite"/>
    </source>
</evidence>
<dbReference type="RefSeq" id="YP_009596828.1">
    <property type="nucleotide sequence ID" value="NC_041891.1"/>
</dbReference>
<feature type="region of interest" description="Disordered" evidence="1">
    <location>
        <begin position="62"/>
        <end position="112"/>
    </location>
</feature>
<keyword evidence="2" id="KW-1133">Transmembrane helix</keyword>
<feature type="compositionally biased region" description="Low complexity" evidence="1">
    <location>
        <begin position="88"/>
        <end position="105"/>
    </location>
</feature>
<dbReference type="OrthoDB" id="22848at10239"/>
<evidence type="ECO:0000313" key="3">
    <source>
        <dbReference type="EMBL" id="AOT24377.1"/>
    </source>
</evidence>
<dbReference type="Proteomes" id="UP000221125">
    <property type="component" value="Segment"/>
</dbReference>
<keyword evidence="2" id="KW-0472">Membrane</keyword>
<dbReference type="EMBL" id="KX620750">
    <property type="protein sequence ID" value="AOT24377.1"/>
    <property type="molecule type" value="Genomic_DNA"/>
</dbReference>
<feature type="transmembrane region" description="Helical" evidence="2">
    <location>
        <begin position="12"/>
        <end position="34"/>
    </location>
</feature>
<keyword evidence="2" id="KW-0812">Transmembrane</keyword>
<dbReference type="GeneID" id="40072429"/>
<keyword evidence="4" id="KW-1185">Reference proteome</keyword>
<feature type="transmembrane region" description="Helical" evidence="2">
    <location>
        <begin position="40"/>
        <end position="59"/>
    </location>
</feature>
<accession>A0A1D8ETI4</accession>
<evidence type="ECO:0008006" key="5">
    <source>
        <dbReference type="Google" id="ProtNLM"/>
    </source>
</evidence>
<reference evidence="3 4" key="1">
    <citation type="submission" date="2016-07" db="EMBL/GenBank/DDBJ databases">
        <authorList>
            <person name="Modlin R.L."/>
            <person name="Cheng L.S."/>
            <person name="Marinelli L.J."/>
            <person name="Grosset N."/>
            <person name="Gautier M."/>
            <person name="Fitz-Gibbon S."/>
            <person name="Pellegrini M."/>
            <person name="Bowman C.A."/>
            <person name="Russell D.A."/>
            <person name="Jacobs-Sera D."/>
            <person name="Hatfull G.F."/>
        </authorList>
    </citation>
    <scope>NUCLEOTIDE SEQUENCE [LARGE SCALE GENOMIC DNA]</scope>
</reference>
<gene>
    <name evidence="3" type="primary">25</name>
    <name evidence="3" type="ORF">B22_25</name>
</gene>
<evidence type="ECO:0000256" key="2">
    <source>
        <dbReference type="SAM" id="Phobius"/>
    </source>
</evidence>
<dbReference type="KEGG" id="vg:40072429"/>
<sequence length="112" mass="11531">MKSPFSETTRAWIYVLSLVISAAAAVVGPLSLALHWGDEWAALAVTLVGVLGTITNTLAKANLPNAETVTPDPVTARRAEQEDQPQTAADPEVPAAASAPVSVEPGTPIFAA</sequence>
<protein>
    <recommendedName>
        <fullName evidence="5">Holin</fullName>
    </recommendedName>
</protein>